<name>A0A1L9SQ86_9EURO</name>
<dbReference type="VEuPathDB" id="FungiDB:ASPZODRAFT_129661"/>
<proteinExistence type="predicted"/>
<keyword evidence="2" id="KW-1185">Reference proteome</keyword>
<gene>
    <name evidence="1" type="ORF">ASPZODRAFT_129661</name>
</gene>
<dbReference type="GeneID" id="34608788"/>
<protein>
    <submittedName>
        <fullName evidence="1">Uncharacterized protein</fullName>
    </submittedName>
</protein>
<evidence type="ECO:0000313" key="2">
    <source>
        <dbReference type="Proteomes" id="UP000184188"/>
    </source>
</evidence>
<organism evidence="1 2">
    <name type="scientific">Penicilliopsis zonata CBS 506.65</name>
    <dbReference type="NCBI Taxonomy" id="1073090"/>
    <lineage>
        <taxon>Eukaryota</taxon>
        <taxon>Fungi</taxon>
        <taxon>Dikarya</taxon>
        <taxon>Ascomycota</taxon>
        <taxon>Pezizomycotina</taxon>
        <taxon>Eurotiomycetes</taxon>
        <taxon>Eurotiomycetidae</taxon>
        <taxon>Eurotiales</taxon>
        <taxon>Aspergillaceae</taxon>
        <taxon>Penicilliopsis</taxon>
    </lineage>
</organism>
<evidence type="ECO:0000313" key="1">
    <source>
        <dbReference type="EMBL" id="OJJ49243.1"/>
    </source>
</evidence>
<dbReference type="AlphaFoldDB" id="A0A1L9SQ86"/>
<dbReference type="RefSeq" id="XP_022583753.1">
    <property type="nucleotide sequence ID" value="XM_022722323.1"/>
</dbReference>
<reference evidence="2" key="1">
    <citation type="journal article" date="2017" name="Genome Biol.">
        <title>Comparative genomics reveals high biological diversity and specific adaptations in the industrially and medically important fungal genus Aspergillus.</title>
        <authorList>
            <person name="de Vries R.P."/>
            <person name="Riley R."/>
            <person name="Wiebenga A."/>
            <person name="Aguilar-Osorio G."/>
            <person name="Amillis S."/>
            <person name="Uchima C.A."/>
            <person name="Anderluh G."/>
            <person name="Asadollahi M."/>
            <person name="Askin M."/>
            <person name="Barry K."/>
            <person name="Battaglia E."/>
            <person name="Bayram O."/>
            <person name="Benocci T."/>
            <person name="Braus-Stromeyer S.A."/>
            <person name="Caldana C."/>
            <person name="Canovas D."/>
            <person name="Cerqueira G.C."/>
            <person name="Chen F."/>
            <person name="Chen W."/>
            <person name="Choi C."/>
            <person name="Clum A."/>
            <person name="Dos Santos R.A."/>
            <person name="Damasio A.R."/>
            <person name="Diallinas G."/>
            <person name="Emri T."/>
            <person name="Fekete E."/>
            <person name="Flipphi M."/>
            <person name="Freyberg S."/>
            <person name="Gallo A."/>
            <person name="Gournas C."/>
            <person name="Habgood R."/>
            <person name="Hainaut M."/>
            <person name="Harispe M.L."/>
            <person name="Henrissat B."/>
            <person name="Hilden K.S."/>
            <person name="Hope R."/>
            <person name="Hossain A."/>
            <person name="Karabika E."/>
            <person name="Karaffa L."/>
            <person name="Karanyi Z."/>
            <person name="Krasevec N."/>
            <person name="Kuo A."/>
            <person name="Kusch H."/>
            <person name="LaButti K."/>
            <person name="Lagendijk E.L."/>
            <person name="Lapidus A."/>
            <person name="Levasseur A."/>
            <person name="Lindquist E."/>
            <person name="Lipzen A."/>
            <person name="Logrieco A.F."/>
            <person name="MacCabe A."/>
            <person name="Maekelae M.R."/>
            <person name="Malavazi I."/>
            <person name="Melin P."/>
            <person name="Meyer V."/>
            <person name="Mielnichuk N."/>
            <person name="Miskei M."/>
            <person name="Molnar A.P."/>
            <person name="Mule G."/>
            <person name="Ngan C.Y."/>
            <person name="Orejas M."/>
            <person name="Orosz E."/>
            <person name="Ouedraogo J.P."/>
            <person name="Overkamp K.M."/>
            <person name="Park H.-S."/>
            <person name="Perrone G."/>
            <person name="Piumi F."/>
            <person name="Punt P.J."/>
            <person name="Ram A.F."/>
            <person name="Ramon A."/>
            <person name="Rauscher S."/>
            <person name="Record E."/>
            <person name="Riano-Pachon D.M."/>
            <person name="Robert V."/>
            <person name="Roehrig J."/>
            <person name="Ruller R."/>
            <person name="Salamov A."/>
            <person name="Salih N.S."/>
            <person name="Samson R.A."/>
            <person name="Sandor E."/>
            <person name="Sanguinetti M."/>
            <person name="Schuetze T."/>
            <person name="Sepcic K."/>
            <person name="Shelest E."/>
            <person name="Sherlock G."/>
            <person name="Sophianopoulou V."/>
            <person name="Squina F.M."/>
            <person name="Sun H."/>
            <person name="Susca A."/>
            <person name="Todd R.B."/>
            <person name="Tsang A."/>
            <person name="Unkles S.E."/>
            <person name="van de Wiele N."/>
            <person name="van Rossen-Uffink D."/>
            <person name="Oliveira J.V."/>
            <person name="Vesth T.C."/>
            <person name="Visser J."/>
            <person name="Yu J.-H."/>
            <person name="Zhou M."/>
            <person name="Andersen M.R."/>
            <person name="Archer D.B."/>
            <person name="Baker S.E."/>
            <person name="Benoit I."/>
            <person name="Brakhage A.A."/>
            <person name="Braus G.H."/>
            <person name="Fischer R."/>
            <person name="Frisvad J.C."/>
            <person name="Goldman G.H."/>
            <person name="Houbraken J."/>
            <person name="Oakley B."/>
            <person name="Pocsi I."/>
            <person name="Scazzocchio C."/>
            <person name="Seiboth B."/>
            <person name="vanKuyk P.A."/>
            <person name="Wortman J."/>
            <person name="Dyer P.S."/>
            <person name="Grigoriev I.V."/>
        </authorList>
    </citation>
    <scope>NUCLEOTIDE SEQUENCE [LARGE SCALE GENOMIC DNA]</scope>
    <source>
        <strain evidence="2">CBS 506.65</strain>
    </source>
</reference>
<accession>A0A1L9SQ86</accession>
<dbReference type="EMBL" id="KV878338">
    <property type="protein sequence ID" value="OJJ49243.1"/>
    <property type="molecule type" value="Genomic_DNA"/>
</dbReference>
<dbReference type="Proteomes" id="UP000184188">
    <property type="component" value="Unassembled WGS sequence"/>
</dbReference>
<sequence length="90" mass="10135">MGTALGQQESGREHRGQPCRYRVKSKGERWDASLAGRSIPLLFPSAFIELCRRQGERRRLRRLNCGQEGSLVCIVTSASSQLLYCNRLAP</sequence>